<dbReference type="RefSeq" id="WP_175587389.1">
    <property type="nucleotide sequence ID" value="NZ_JABWGN010000001.1"/>
</dbReference>
<feature type="transmembrane region" description="Helical" evidence="1">
    <location>
        <begin position="106"/>
        <end position="127"/>
    </location>
</feature>
<keyword evidence="3" id="KW-1185">Reference proteome</keyword>
<feature type="transmembrane region" description="Helical" evidence="1">
    <location>
        <begin position="139"/>
        <end position="159"/>
    </location>
</feature>
<reference evidence="2 3" key="1">
    <citation type="submission" date="2020-06" db="EMBL/GenBank/DDBJ databases">
        <title>Nonomuraea sp. SMC257, a novel actinomycete isolated from soil.</title>
        <authorList>
            <person name="Chanama M."/>
        </authorList>
    </citation>
    <scope>NUCLEOTIDE SEQUENCE [LARGE SCALE GENOMIC DNA]</scope>
    <source>
        <strain evidence="2 3">SMC257</strain>
    </source>
</reference>
<feature type="transmembrane region" description="Helical" evidence="1">
    <location>
        <begin position="25"/>
        <end position="50"/>
    </location>
</feature>
<dbReference type="Proteomes" id="UP000586042">
    <property type="component" value="Unassembled WGS sequence"/>
</dbReference>
<evidence type="ECO:0000313" key="2">
    <source>
        <dbReference type="EMBL" id="NUW29891.1"/>
    </source>
</evidence>
<feature type="transmembrane region" description="Helical" evidence="1">
    <location>
        <begin position="62"/>
        <end position="85"/>
    </location>
</feature>
<name>A0A7Y6I1T6_9ACTN</name>
<evidence type="ECO:0000313" key="3">
    <source>
        <dbReference type="Proteomes" id="UP000586042"/>
    </source>
</evidence>
<evidence type="ECO:0008006" key="4">
    <source>
        <dbReference type="Google" id="ProtNLM"/>
    </source>
</evidence>
<protein>
    <recommendedName>
        <fullName evidence="4">Ferredoxin-NADPH reductase</fullName>
    </recommendedName>
</protein>
<proteinExistence type="predicted"/>
<dbReference type="AlphaFoldDB" id="A0A7Y6I1T6"/>
<feature type="transmembrane region" description="Helical" evidence="1">
    <location>
        <begin position="194"/>
        <end position="213"/>
    </location>
</feature>
<comment type="caution">
    <text evidence="2">The sequence shown here is derived from an EMBL/GenBank/DDBJ whole genome shotgun (WGS) entry which is preliminary data.</text>
</comment>
<accession>A0A7Y6I1T6</accession>
<keyword evidence="1" id="KW-0812">Transmembrane</keyword>
<keyword evidence="1" id="KW-0472">Membrane</keyword>
<dbReference type="EMBL" id="JABWGN010000001">
    <property type="protein sequence ID" value="NUW29891.1"/>
    <property type="molecule type" value="Genomic_DNA"/>
</dbReference>
<organism evidence="2 3">
    <name type="scientific">Nonomuraea montanisoli</name>
    <dbReference type="NCBI Taxonomy" id="2741721"/>
    <lineage>
        <taxon>Bacteria</taxon>
        <taxon>Bacillati</taxon>
        <taxon>Actinomycetota</taxon>
        <taxon>Actinomycetes</taxon>
        <taxon>Streptosporangiales</taxon>
        <taxon>Streptosporangiaceae</taxon>
        <taxon>Nonomuraea</taxon>
    </lineage>
</organism>
<keyword evidence="1" id="KW-1133">Transmembrane helix</keyword>
<feature type="transmembrane region" description="Helical" evidence="1">
    <location>
        <begin position="219"/>
        <end position="238"/>
    </location>
</feature>
<sequence length="246" mass="25097">MTGRPSSPSARSLLRPARQGTYEKVFAAAYTCLATNVMLAVACAPLFAALALVRDPAASWPFFAVLSLVCAPALAGAFRCFAALGSGSSSVVRTFWAGYRSAARPALAVWAAGAAAVSVLVVDAAVVARTTWGPALAPFFVTAVALVVATVIALIALVAEPGGPATPGGGRGGAGPVRLRALVRPCVYLVVRRWYLAAANTVVLALAVGVVLARPLPGLLLACAPLLYAVWATTRFVLAPMTAPRA</sequence>
<evidence type="ECO:0000256" key="1">
    <source>
        <dbReference type="SAM" id="Phobius"/>
    </source>
</evidence>
<gene>
    <name evidence="2" type="ORF">HTZ77_00370</name>
</gene>